<evidence type="ECO:0000256" key="4">
    <source>
        <dbReference type="ARBA" id="ARBA00022801"/>
    </source>
</evidence>
<keyword evidence="5 6" id="KW-0460">Magnesium</keyword>
<dbReference type="SUPFAM" id="SSF88723">
    <property type="entry name" value="PIN domain-like"/>
    <property type="match status" value="1"/>
</dbReference>
<keyword evidence="2 6" id="KW-0540">Nuclease</keyword>
<evidence type="ECO:0000256" key="2">
    <source>
        <dbReference type="ARBA" id="ARBA00022722"/>
    </source>
</evidence>
<gene>
    <name evidence="6" type="primary">vapC</name>
    <name evidence="8" type="ORF">FB557_0339</name>
</gene>
<evidence type="ECO:0000259" key="7">
    <source>
        <dbReference type="Pfam" id="PF01850"/>
    </source>
</evidence>
<protein>
    <recommendedName>
        <fullName evidence="6">Ribonuclease VapC</fullName>
        <shortName evidence="6">RNase VapC</shortName>
        <ecNumber evidence="6">3.1.-.-</ecNumber>
    </recommendedName>
    <alternativeName>
        <fullName evidence="6">Toxin VapC</fullName>
    </alternativeName>
</protein>
<keyword evidence="4 6" id="KW-0378">Hydrolase</keyword>
<feature type="binding site" evidence="6">
    <location>
        <position position="111"/>
    </location>
    <ligand>
        <name>Mg(2+)</name>
        <dbReference type="ChEBI" id="CHEBI:18420"/>
    </ligand>
</feature>
<dbReference type="GO" id="GO:0000287">
    <property type="term" value="F:magnesium ion binding"/>
    <property type="evidence" value="ECO:0007669"/>
    <property type="project" value="UniProtKB-UniRule"/>
</dbReference>
<dbReference type="GO" id="GO:0090729">
    <property type="term" value="F:toxin activity"/>
    <property type="evidence" value="ECO:0007669"/>
    <property type="project" value="UniProtKB-KW"/>
</dbReference>
<dbReference type="Pfam" id="PF01850">
    <property type="entry name" value="PIN"/>
    <property type="match status" value="1"/>
</dbReference>
<keyword evidence="9" id="KW-1185">Reference proteome</keyword>
<evidence type="ECO:0000256" key="1">
    <source>
        <dbReference type="ARBA" id="ARBA00022649"/>
    </source>
</evidence>
<comment type="function">
    <text evidence="6">Toxic component of a toxin-antitoxin (TA) system. An RNase.</text>
</comment>
<accession>A0A560WGJ0</accession>
<dbReference type="InterPro" id="IPR002716">
    <property type="entry name" value="PIN_dom"/>
</dbReference>
<evidence type="ECO:0000313" key="9">
    <source>
        <dbReference type="Proteomes" id="UP000315628"/>
    </source>
</evidence>
<name>A0A560WGJ0_9MICO</name>
<dbReference type="InterPro" id="IPR006226">
    <property type="entry name" value="Mtu_PIN"/>
</dbReference>
<dbReference type="RefSeq" id="WP_170236145.1">
    <property type="nucleotide sequence ID" value="NZ_BAAAYT010000006.1"/>
</dbReference>
<dbReference type="GO" id="GO:0045926">
    <property type="term" value="P:negative regulation of growth"/>
    <property type="evidence" value="ECO:0007669"/>
    <property type="project" value="UniProtKB-ARBA"/>
</dbReference>
<keyword evidence="3 6" id="KW-0479">Metal-binding</keyword>
<dbReference type="HAMAP" id="MF_00265">
    <property type="entry name" value="VapC_Nob1"/>
    <property type="match status" value="1"/>
</dbReference>
<dbReference type="EC" id="3.1.-.-" evidence="6"/>
<comment type="similarity">
    <text evidence="6">Belongs to the PINc/VapC protein family.</text>
</comment>
<dbReference type="InterPro" id="IPR029060">
    <property type="entry name" value="PIN-like_dom_sf"/>
</dbReference>
<dbReference type="AlphaFoldDB" id="A0A560WGJ0"/>
<dbReference type="EMBL" id="VIUW01000001">
    <property type="protein sequence ID" value="TWD16802.1"/>
    <property type="molecule type" value="Genomic_DNA"/>
</dbReference>
<feature type="domain" description="PIN" evidence="7">
    <location>
        <begin position="5"/>
        <end position="136"/>
    </location>
</feature>
<dbReference type="Proteomes" id="UP000315628">
    <property type="component" value="Unassembled WGS sequence"/>
</dbReference>
<feature type="binding site" evidence="6">
    <location>
        <position position="7"/>
    </location>
    <ligand>
        <name>Mg(2+)</name>
        <dbReference type="ChEBI" id="CHEBI:18420"/>
    </ligand>
</feature>
<proteinExistence type="inferred from homology"/>
<evidence type="ECO:0000313" key="8">
    <source>
        <dbReference type="EMBL" id="TWD16802.1"/>
    </source>
</evidence>
<evidence type="ECO:0000256" key="6">
    <source>
        <dbReference type="HAMAP-Rule" id="MF_00265"/>
    </source>
</evidence>
<organism evidence="8 9">
    <name type="scientific">Marihabitans asiaticum</name>
    <dbReference type="NCBI Taxonomy" id="415218"/>
    <lineage>
        <taxon>Bacteria</taxon>
        <taxon>Bacillati</taxon>
        <taxon>Actinomycetota</taxon>
        <taxon>Actinomycetes</taxon>
        <taxon>Micrococcales</taxon>
        <taxon>Intrasporangiaceae</taxon>
        <taxon>Marihabitans</taxon>
    </lineage>
</organism>
<dbReference type="NCBIfam" id="TIGR00028">
    <property type="entry name" value="Mtu_PIN_fam"/>
    <property type="match status" value="1"/>
</dbReference>
<sequence>MRVLFLDVNVCLYAFRPTMSDQAAAVADWLGARLSGRDRVAVSDSVLASMVRIATHPRVFEEPAPPATALDFAATLRSHPSVGVVTPGAQTWQAFTEYVADLRLKGADVPDAYLAAVARGSGATMVTTDRGFTRFPGLRVLDPTTA</sequence>
<evidence type="ECO:0000256" key="3">
    <source>
        <dbReference type="ARBA" id="ARBA00022723"/>
    </source>
</evidence>
<comment type="cofactor">
    <cofactor evidence="6">
        <name>Mg(2+)</name>
        <dbReference type="ChEBI" id="CHEBI:18420"/>
    </cofactor>
</comment>
<evidence type="ECO:0000256" key="5">
    <source>
        <dbReference type="ARBA" id="ARBA00022842"/>
    </source>
</evidence>
<dbReference type="GO" id="GO:0004540">
    <property type="term" value="F:RNA nuclease activity"/>
    <property type="evidence" value="ECO:0007669"/>
    <property type="project" value="InterPro"/>
</dbReference>
<keyword evidence="1 6" id="KW-1277">Toxin-antitoxin system</keyword>
<keyword evidence="6" id="KW-0800">Toxin</keyword>
<dbReference type="InterPro" id="IPR022907">
    <property type="entry name" value="VapC_family"/>
</dbReference>
<comment type="caution">
    <text evidence="8">The sequence shown here is derived from an EMBL/GenBank/DDBJ whole genome shotgun (WGS) entry which is preliminary data.</text>
</comment>
<dbReference type="GO" id="GO:0016788">
    <property type="term" value="F:hydrolase activity, acting on ester bonds"/>
    <property type="evidence" value="ECO:0007669"/>
    <property type="project" value="InterPro"/>
</dbReference>
<dbReference type="Gene3D" id="3.40.50.1010">
    <property type="entry name" value="5'-nuclease"/>
    <property type="match status" value="1"/>
</dbReference>
<reference evidence="8 9" key="1">
    <citation type="submission" date="2019-06" db="EMBL/GenBank/DDBJ databases">
        <title>Sequencing the genomes of 1000 actinobacteria strains.</title>
        <authorList>
            <person name="Klenk H.-P."/>
        </authorList>
    </citation>
    <scope>NUCLEOTIDE SEQUENCE [LARGE SCALE GENOMIC DNA]</scope>
    <source>
        <strain evidence="8 9">DSM 18935</strain>
    </source>
</reference>